<feature type="non-terminal residue" evidence="1">
    <location>
        <position position="41"/>
    </location>
</feature>
<organism evidence="1">
    <name type="scientific">marine metagenome</name>
    <dbReference type="NCBI Taxonomy" id="408172"/>
    <lineage>
        <taxon>unclassified sequences</taxon>
        <taxon>metagenomes</taxon>
        <taxon>ecological metagenomes</taxon>
    </lineage>
</organism>
<dbReference type="EMBL" id="UINC01042856">
    <property type="protein sequence ID" value="SVB46048.1"/>
    <property type="molecule type" value="Genomic_DNA"/>
</dbReference>
<gene>
    <name evidence="1" type="ORF">METZ01_LOCUS198902</name>
</gene>
<proteinExistence type="predicted"/>
<feature type="non-terminal residue" evidence="1">
    <location>
        <position position="1"/>
    </location>
</feature>
<reference evidence="1" key="1">
    <citation type="submission" date="2018-05" db="EMBL/GenBank/DDBJ databases">
        <authorList>
            <person name="Lanie J.A."/>
            <person name="Ng W.-L."/>
            <person name="Kazmierczak K.M."/>
            <person name="Andrzejewski T.M."/>
            <person name="Davidsen T.M."/>
            <person name="Wayne K.J."/>
            <person name="Tettelin H."/>
            <person name="Glass J.I."/>
            <person name="Rusch D."/>
            <person name="Podicherti R."/>
            <person name="Tsui H.-C.T."/>
            <person name="Winkler M.E."/>
        </authorList>
    </citation>
    <scope>NUCLEOTIDE SEQUENCE</scope>
</reference>
<accession>A0A382E5R9</accession>
<dbReference type="AlphaFoldDB" id="A0A382E5R9"/>
<evidence type="ECO:0000313" key="1">
    <source>
        <dbReference type="EMBL" id="SVB46048.1"/>
    </source>
</evidence>
<protein>
    <recommendedName>
        <fullName evidence="2">Nitroreductase domain-containing protein</fullName>
    </recommendedName>
</protein>
<sequence length="41" mass="5104">MHEQNRLDKIMQNHLDLLEALYNQRAIRYFKDQDIPNEIIY</sequence>
<name>A0A382E5R9_9ZZZZ</name>
<evidence type="ECO:0008006" key="2">
    <source>
        <dbReference type="Google" id="ProtNLM"/>
    </source>
</evidence>